<comment type="function">
    <text evidence="10">Mitochondrial metal transporter involved in mitochondrial iron accumulation.</text>
</comment>
<keyword evidence="8" id="KW-0406">Ion transport</keyword>
<keyword evidence="3" id="KW-0408">Iron</keyword>
<evidence type="ECO:0000313" key="13">
    <source>
        <dbReference type="EMBL" id="CDF88224.1"/>
    </source>
</evidence>
<dbReference type="SUPFAM" id="SSF161111">
    <property type="entry name" value="Cation efflux protein transmembrane domain-like"/>
    <property type="match status" value="1"/>
</dbReference>
<evidence type="ECO:0000313" key="14">
    <source>
        <dbReference type="Proteomes" id="UP000019375"/>
    </source>
</evidence>
<dbReference type="Pfam" id="PF01545">
    <property type="entry name" value="Cation_efflux"/>
    <property type="match status" value="1"/>
</dbReference>
<evidence type="ECO:0000256" key="9">
    <source>
        <dbReference type="ARBA" id="ARBA00023136"/>
    </source>
</evidence>
<dbReference type="GO" id="GO:0006879">
    <property type="term" value="P:intracellular iron ion homeostasis"/>
    <property type="evidence" value="ECO:0007669"/>
    <property type="project" value="UniProtKB-KW"/>
</dbReference>
<evidence type="ECO:0000256" key="1">
    <source>
        <dbReference type="ARBA" id="ARBA00004141"/>
    </source>
</evidence>
<evidence type="ECO:0000256" key="7">
    <source>
        <dbReference type="ARBA" id="ARBA00022989"/>
    </source>
</evidence>
<evidence type="ECO:0000256" key="11">
    <source>
        <dbReference type="SAM" id="MobiDB-lite"/>
    </source>
</evidence>
<sequence length="507" mass="55260">MLRIAIPERSFLGIYRARGNSSAFRLASRLSFHTSLTSRASTKDDSKSGFPVKNEEKLAEKQLEENPHFHKLAEDFNSHDHVHLRQSETEENDSLSLGSMAHRRAQNKTAHHPGHSHSHVGLSPLLTMNKNQWKQNPGVRITWIGLAINVGLALGKFAGGLTFHSQALIADAVHAVSDMVSDLLTLLSVGLAGNKSTKDYPFGYGKIETVGSLAVSTILTTAGLSIGWSSLCAIVGPIVPQTLLETFAHFVGHSHGHSHSVAQDVTNVNAAWIAAGSIVVKEWIFQATKKIAIASNSNVLMANAWHHRVDSLTSLVALVTITSGHFFGIQSLDAVGGLIVSGLVIKAGGEGMVTAVKELCDQSLSEKDERYLEVRDAMKEVLSKTVSNNNSGRPYRIKHLTILPSGPNLLAIATLEVPLQKWDNVLGIKEFEVVTDHLRCVLYKNLPQLKSVTVEFVEEQEPLSQEEIDAMAKETVQIPELEHKSEGTSPRHTHSHFGMGAGHTHKH</sequence>
<dbReference type="GO" id="GO:0008324">
    <property type="term" value="F:monoatomic cation transmembrane transporter activity"/>
    <property type="evidence" value="ECO:0007669"/>
    <property type="project" value="InterPro"/>
</dbReference>
<comment type="subcellular location">
    <subcellularLocation>
        <location evidence="1">Membrane</location>
        <topology evidence="1">Multi-pass membrane protein</topology>
    </subcellularLocation>
</comment>
<dbReference type="GO" id="GO:0016020">
    <property type="term" value="C:membrane"/>
    <property type="evidence" value="ECO:0007669"/>
    <property type="project" value="UniProtKB-SubCell"/>
</dbReference>
<keyword evidence="3" id="KW-0409">Iron storage</keyword>
<dbReference type="Gene3D" id="1.20.1510.10">
    <property type="entry name" value="Cation efflux protein transmembrane domain"/>
    <property type="match status" value="1"/>
</dbReference>
<dbReference type="PANTHER" id="PTHR43840:SF15">
    <property type="entry name" value="MITOCHONDRIAL METAL TRANSPORTER 1-RELATED"/>
    <property type="match status" value="1"/>
</dbReference>
<dbReference type="EMBL" id="HG316455">
    <property type="protein sequence ID" value="CDF88224.1"/>
    <property type="molecule type" value="Genomic_DNA"/>
</dbReference>
<dbReference type="FunFam" id="1.20.1510.10:FF:000013">
    <property type="entry name" value="Cation efflux family protein"/>
    <property type="match status" value="1"/>
</dbReference>
<dbReference type="OrthoDB" id="435980at2759"/>
<dbReference type="GO" id="GO:0006826">
    <property type="term" value="P:iron ion transport"/>
    <property type="evidence" value="ECO:0007669"/>
    <property type="project" value="UniProtKB-KW"/>
</dbReference>
<accession>A0A8J2X903</accession>
<evidence type="ECO:0000256" key="8">
    <source>
        <dbReference type="ARBA" id="ARBA00023065"/>
    </source>
</evidence>
<dbReference type="InterPro" id="IPR050291">
    <property type="entry name" value="CDF_Transporter"/>
</dbReference>
<keyword evidence="6" id="KW-0812">Transmembrane</keyword>
<dbReference type="InterPro" id="IPR058533">
    <property type="entry name" value="Cation_efflux_TM"/>
</dbReference>
<keyword evidence="4" id="KW-0813">Transport</keyword>
<keyword evidence="5" id="KW-0410">Iron transport</keyword>
<dbReference type="GO" id="GO:0005739">
    <property type="term" value="C:mitochondrion"/>
    <property type="evidence" value="ECO:0007669"/>
    <property type="project" value="UniProtKB-ARBA"/>
</dbReference>
<evidence type="ECO:0000259" key="12">
    <source>
        <dbReference type="Pfam" id="PF01545"/>
    </source>
</evidence>
<evidence type="ECO:0000256" key="2">
    <source>
        <dbReference type="ARBA" id="ARBA00008873"/>
    </source>
</evidence>
<dbReference type="PANTHER" id="PTHR43840">
    <property type="entry name" value="MITOCHONDRIAL METAL TRANSPORTER 1-RELATED"/>
    <property type="match status" value="1"/>
</dbReference>
<dbReference type="AlphaFoldDB" id="A0A8J2X903"/>
<feature type="domain" description="Cation efflux protein transmembrane" evidence="12">
    <location>
        <begin position="143"/>
        <end position="360"/>
    </location>
</feature>
<dbReference type="Proteomes" id="UP000019375">
    <property type="component" value="Unassembled WGS sequence"/>
</dbReference>
<dbReference type="InterPro" id="IPR002524">
    <property type="entry name" value="Cation_efflux"/>
</dbReference>
<reference evidence="14" key="1">
    <citation type="journal article" date="2013" name="Genome Announc.">
        <title>Genome sequence of the food spoilage yeast Zygosaccharomyces bailii CLIB 213(T).</title>
        <authorList>
            <person name="Galeote V."/>
            <person name="Bigey F."/>
            <person name="Devillers H."/>
            <person name="Neuveglise C."/>
            <person name="Dequin S."/>
        </authorList>
    </citation>
    <scope>NUCLEOTIDE SEQUENCE [LARGE SCALE GENOMIC DNA]</scope>
    <source>
        <strain evidence="14">CLIB 213 / ATCC 58445 / CBS 680 / CCRC 21525 / NBRC 1098 / NCYC 1416 / NRRL Y-2227</strain>
    </source>
</reference>
<evidence type="ECO:0000256" key="3">
    <source>
        <dbReference type="ARBA" id="ARBA00022434"/>
    </source>
</evidence>
<evidence type="ECO:0000256" key="10">
    <source>
        <dbReference type="ARBA" id="ARBA00055037"/>
    </source>
</evidence>
<evidence type="ECO:0000256" key="5">
    <source>
        <dbReference type="ARBA" id="ARBA00022496"/>
    </source>
</evidence>
<comment type="similarity">
    <text evidence="2">Belongs to the cation diffusion facilitator (CDF) transporter (TC 2.A.4) family. SLC30A subfamily.</text>
</comment>
<organism evidence="13 14">
    <name type="scientific">Zygosaccharomyces bailii (strain CLIB 213 / ATCC 58445 / CBS 680 / BCRC 21525 / NBRC 1098 / NCYC 1416 / NRRL Y-2227)</name>
    <dbReference type="NCBI Taxonomy" id="1333698"/>
    <lineage>
        <taxon>Eukaryota</taxon>
        <taxon>Fungi</taxon>
        <taxon>Dikarya</taxon>
        <taxon>Ascomycota</taxon>
        <taxon>Saccharomycotina</taxon>
        <taxon>Saccharomycetes</taxon>
        <taxon>Saccharomycetales</taxon>
        <taxon>Saccharomycetaceae</taxon>
        <taxon>Zygosaccharomyces</taxon>
    </lineage>
</organism>
<keyword evidence="7" id="KW-1133">Transmembrane helix</keyword>
<evidence type="ECO:0000256" key="4">
    <source>
        <dbReference type="ARBA" id="ARBA00022448"/>
    </source>
</evidence>
<dbReference type="InterPro" id="IPR027469">
    <property type="entry name" value="Cation_efflux_TMD_sf"/>
</dbReference>
<feature type="region of interest" description="Disordered" evidence="11">
    <location>
        <begin position="482"/>
        <end position="507"/>
    </location>
</feature>
<name>A0A8J2X903_ZYGB2</name>
<protein>
    <submittedName>
        <fullName evidence="13">BN860_05094g1_1</fullName>
    </submittedName>
</protein>
<keyword evidence="14" id="KW-1185">Reference proteome</keyword>
<dbReference type="NCBIfam" id="TIGR01297">
    <property type="entry name" value="CDF"/>
    <property type="match status" value="1"/>
</dbReference>
<gene>
    <name evidence="13" type="ORF">BN860_05094g</name>
</gene>
<proteinExistence type="inferred from homology"/>
<keyword evidence="9" id="KW-0472">Membrane</keyword>
<evidence type="ECO:0000256" key="6">
    <source>
        <dbReference type="ARBA" id="ARBA00022692"/>
    </source>
</evidence>